<dbReference type="GO" id="GO:0045490">
    <property type="term" value="P:pectin catabolic process"/>
    <property type="evidence" value="ECO:0007669"/>
    <property type="project" value="InterPro"/>
</dbReference>
<protein>
    <submittedName>
        <fullName evidence="3">Oligogalacturonide lyase</fullName>
    </submittedName>
</protein>
<evidence type="ECO:0000313" key="4">
    <source>
        <dbReference type="Proteomes" id="UP000184520"/>
    </source>
</evidence>
<dbReference type="SUPFAM" id="SSF82171">
    <property type="entry name" value="DPP6 N-terminal domain-like"/>
    <property type="match status" value="1"/>
</dbReference>
<evidence type="ECO:0000313" key="3">
    <source>
        <dbReference type="EMBL" id="SHF90405.1"/>
    </source>
</evidence>
<accession>A0A1M5FFZ1</accession>
<dbReference type="STRING" id="634436.SAMN05216361_0824"/>
<dbReference type="RefSeq" id="WP_217653441.1">
    <property type="nucleotide sequence ID" value="NZ_FQWD01000001.1"/>
</dbReference>
<dbReference type="InterPro" id="IPR015943">
    <property type="entry name" value="WD40/YVTN_repeat-like_dom_sf"/>
</dbReference>
<name>A0A1M5FFZ1_9ALTE</name>
<dbReference type="Pfam" id="PF14583">
    <property type="entry name" value="Pectate_lyase22"/>
    <property type="match status" value="1"/>
</dbReference>
<keyword evidence="4" id="KW-1185">Reference proteome</keyword>
<dbReference type="Gene3D" id="2.130.10.10">
    <property type="entry name" value="YVTN repeat-like/Quinoprotein amine dehydrogenase"/>
    <property type="match status" value="1"/>
</dbReference>
<feature type="domain" description="Oligogalacturonate lyase" evidence="2">
    <location>
        <begin position="241"/>
        <end position="462"/>
    </location>
</feature>
<dbReference type="InterPro" id="IPR027946">
    <property type="entry name" value="Ogl_dom"/>
</dbReference>
<evidence type="ECO:0000259" key="2">
    <source>
        <dbReference type="Pfam" id="PF14583"/>
    </source>
</evidence>
<keyword evidence="3" id="KW-0456">Lyase</keyword>
<reference evidence="4" key="1">
    <citation type="submission" date="2016-11" db="EMBL/GenBank/DDBJ databases">
        <authorList>
            <person name="Varghese N."/>
            <person name="Submissions S."/>
        </authorList>
    </citation>
    <scope>NUCLEOTIDE SEQUENCE [LARGE SCALE GENOMIC DNA]</scope>
    <source>
        <strain evidence="4">CGMCC 1.8995</strain>
    </source>
</reference>
<feature type="signal peptide" evidence="1">
    <location>
        <begin position="1"/>
        <end position="21"/>
    </location>
</feature>
<dbReference type="AlphaFoldDB" id="A0A1M5FFZ1"/>
<dbReference type="Proteomes" id="UP000184520">
    <property type="component" value="Unassembled WGS sequence"/>
</dbReference>
<feature type="chain" id="PRO_5012635303" evidence="1">
    <location>
        <begin position="22"/>
        <end position="466"/>
    </location>
</feature>
<dbReference type="GO" id="GO:0047487">
    <property type="term" value="F:oligogalacturonide lyase activity"/>
    <property type="evidence" value="ECO:0007669"/>
    <property type="project" value="InterPro"/>
</dbReference>
<keyword evidence="1" id="KW-0732">Signal</keyword>
<evidence type="ECO:0000256" key="1">
    <source>
        <dbReference type="SAM" id="SignalP"/>
    </source>
</evidence>
<sequence length="466" mass="52353">MKPARMKYSWLAALVAGVALAGCQPAAETTVASTVTAEKATLEGETTPIPKDWVDPDTGHRIVRLSEEPGSRSLYFHQNAYTAEGDKMVISVDNPRGVAVVDLTDLSVKRIYEHPDAGILFVGKRTRSVYLTQIARQNGEVVHPKNELQTPTQLLRVSLDTGEVTELGAIPKGKIHSINSDETLLIGAFAEHAYNMEAGPRDSRFEARYEAVGPDGKPLTFAEAKEVRINERLEARIPMEMFTFNIETGEQKTIHKATDWLNHIQFSPNDPEQIMYCHEGPWHKVDRIWTIRADGTGQQKVHHRSMNMEIAGHEFFDASGERIFYDLQTPRGEVFWLASYDLKTGERVWRHMPRDYWSVHFNISPDGSVFAGDGGDHEMVARAEDGKWIYLFRDEPINDVAGISAPNAAELIKPAVLKAERLVNMQQHDYRLEPNVTFTPDGKWVVFRSNMHGPVHVYAVEVGVAN</sequence>
<dbReference type="EMBL" id="FQWD01000001">
    <property type="protein sequence ID" value="SHF90405.1"/>
    <property type="molecule type" value="Genomic_DNA"/>
</dbReference>
<proteinExistence type="predicted"/>
<gene>
    <name evidence="3" type="ORF">SAMN05216361_0824</name>
</gene>
<organism evidence="3 4">
    <name type="scientific">Marisediminitalea aggregata</name>
    <dbReference type="NCBI Taxonomy" id="634436"/>
    <lineage>
        <taxon>Bacteria</taxon>
        <taxon>Pseudomonadati</taxon>
        <taxon>Pseudomonadota</taxon>
        <taxon>Gammaproteobacteria</taxon>
        <taxon>Alteromonadales</taxon>
        <taxon>Alteromonadaceae</taxon>
        <taxon>Marisediminitalea</taxon>
    </lineage>
</organism>
<dbReference type="PROSITE" id="PS51257">
    <property type="entry name" value="PROKAR_LIPOPROTEIN"/>
    <property type="match status" value="1"/>
</dbReference>